<sequence length="320" mass="37279">MDFLKEEIERKRKQVDELTAGTKKKYFVRRDLTKANLPAEVNEIEEQIDGKDNIVELPKEEIYKRLRIFKVPVALFGETLTDQSKRLKDLEKDLLTKSHVIQKEYDLAVKGIIKIGQYEDMAALEEANKYDIVYKDGANLKWEDICKDAKELGVGEDTDRNCKIVGDFIKYMLYRWASELNNRTAQEKLTFEGKHEASRHKETVLHIKSLIRDLDTKRIKNDIKCHLSVITRFAIVDKDYIQANAAYMEMAIGNAPWPVGITRSGIHQRPASSRMYVKNIAHVLNDENQRKYIQAFKRLISLCQSYFPTDPSKMINYVRE</sequence>
<dbReference type="WBParaSite" id="RSKR_0001148900.1">
    <property type="protein sequence ID" value="RSKR_0001148900.1"/>
    <property type="gene ID" value="RSKR_0001148900"/>
</dbReference>
<reference evidence="2" key="1">
    <citation type="submission" date="2016-11" db="UniProtKB">
        <authorList>
            <consortium name="WormBaseParasite"/>
        </authorList>
    </citation>
    <scope>IDENTIFICATION</scope>
    <source>
        <strain evidence="2">KR3021</strain>
    </source>
</reference>
<dbReference type="Proteomes" id="UP000095286">
    <property type="component" value="Unplaced"/>
</dbReference>
<evidence type="ECO:0000313" key="2">
    <source>
        <dbReference type="WBParaSite" id="RSKR_0001148900.1"/>
    </source>
</evidence>
<evidence type="ECO:0000313" key="1">
    <source>
        <dbReference type="Proteomes" id="UP000095286"/>
    </source>
</evidence>
<name>A0AC35UH62_9BILA</name>
<protein>
    <submittedName>
        <fullName evidence="2">Pre-mRNA-splicing factor 18</fullName>
    </submittedName>
</protein>
<accession>A0AC35UH62</accession>
<proteinExistence type="predicted"/>
<organism evidence="1 2">
    <name type="scientific">Rhabditophanes sp. KR3021</name>
    <dbReference type="NCBI Taxonomy" id="114890"/>
    <lineage>
        <taxon>Eukaryota</taxon>
        <taxon>Metazoa</taxon>
        <taxon>Ecdysozoa</taxon>
        <taxon>Nematoda</taxon>
        <taxon>Chromadorea</taxon>
        <taxon>Rhabditida</taxon>
        <taxon>Tylenchina</taxon>
        <taxon>Panagrolaimomorpha</taxon>
        <taxon>Strongyloidoidea</taxon>
        <taxon>Alloionematidae</taxon>
        <taxon>Rhabditophanes</taxon>
    </lineage>
</organism>